<feature type="region of interest" description="Disordered" evidence="5">
    <location>
        <begin position="1"/>
        <end position="23"/>
    </location>
</feature>
<dbReference type="InterPro" id="IPR017246">
    <property type="entry name" value="Snapin"/>
</dbReference>
<dbReference type="Pfam" id="PF14712">
    <property type="entry name" value="Snapin_Pallidin"/>
    <property type="match status" value="1"/>
</dbReference>
<protein>
    <recommendedName>
        <fullName evidence="3">Biogenesis of lysosome-related organelles complex 1 subunit 7</fullName>
    </recommendedName>
</protein>
<name>A0A433Q5F7_9FUNG</name>
<evidence type="ECO:0000256" key="4">
    <source>
        <dbReference type="SAM" id="Coils"/>
    </source>
</evidence>
<comment type="similarity">
    <text evidence="1">Belongs to the SNAPIN family.</text>
</comment>
<dbReference type="GO" id="GO:0031083">
    <property type="term" value="C:BLOC-1 complex"/>
    <property type="evidence" value="ECO:0007669"/>
    <property type="project" value="InterPro"/>
</dbReference>
<dbReference type="EMBL" id="RBNJ01014276">
    <property type="protein sequence ID" value="RUS25000.1"/>
    <property type="molecule type" value="Genomic_DNA"/>
</dbReference>
<dbReference type="PANTHER" id="PTHR31305:SF2">
    <property type="entry name" value="SNARE-ASSOCIATED PROTEIN SNAPIN"/>
    <property type="match status" value="1"/>
</dbReference>
<proteinExistence type="inferred from homology"/>
<organism evidence="6 7">
    <name type="scientific">Jimgerdemannia flammicorona</name>
    <dbReference type="NCBI Taxonomy" id="994334"/>
    <lineage>
        <taxon>Eukaryota</taxon>
        <taxon>Fungi</taxon>
        <taxon>Fungi incertae sedis</taxon>
        <taxon>Mucoromycota</taxon>
        <taxon>Mucoromycotina</taxon>
        <taxon>Endogonomycetes</taxon>
        <taxon>Endogonales</taxon>
        <taxon>Endogonaceae</taxon>
        <taxon>Jimgerdemannia</taxon>
    </lineage>
</organism>
<accession>A0A433Q5F7</accession>
<sequence length="128" mass="14371">MSITPTHSQPPSGELQDDEDPTFHRTKLERAKFAAGLISLLAPVVQEMDTRVVAVKQSQVELNKEIERLLAELQLFLNNTEPPSLQPAIIKLANARRRLTNANNILKNVHERVERLYAQLGKKPSVEG</sequence>
<feature type="compositionally biased region" description="Polar residues" evidence="5">
    <location>
        <begin position="1"/>
        <end position="11"/>
    </location>
</feature>
<dbReference type="GO" id="GO:0099078">
    <property type="term" value="C:BORC complex"/>
    <property type="evidence" value="ECO:0007669"/>
    <property type="project" value="TreeGrafter"/>
</dbReference>
<feature type="coiled-coil region" evidence="4">
    <location>
        <begin position="52"/>
        <end position="119"/>
    </location>
</feature>
<evidence type="ECO:0000313" key="6">
    <source>
        <dbReference type="EMBL" id="RUS25000.1"/>
    </source>
</evidence>
<evidence type="ECO:0000256" key="5">
    <source>
        <dbReference type="SAM" id="MobiDB-lite"/>
    </source>
</evidence>
<dbReference type="GO" id="GO:0000149">
    <property type="term" value="F:SNARE binding"/>
    <property type="evidence" value="ECO:0007669"/>
    <property type="project" value="TreeGrafter"/>
</dbReference>
<comment type="caution">
    <text evidence="6">The sequence shown here is derived from an EMBL/GenBank/DDBJ whole genome shotgun (WGS) entry which is preliminary data.</text>
</comment>
<evidence type="ECO:0000256" key="2">
    <source>
        <dbReference type="ARBA" id="ARBA00023054"/>
    </source>
</evidence>
<evidence type="ECO:0000313" key="7">
    <source>
        <dbReference type="Proteomes" id="UP000274822"/>
    </source>
</evidence>
<dbReference type="PANTHER" id="PTHR31305">
    <property type="entry name" value="SNARE-ASSOCIATED PROTEIN SNAPIN"/>
    <property type="match status" value="1"/>
</dbReference>
<gene>
    <name evidence="6" type="ORF">BC938DRAFT_472763</name>
</gene>
<dbReference type="GO" id="GO:0032418">
    <property type="term" value="P:lysosome localization"/>
    <property type="evidence" value="ECO:0007669"/>
    <property type="project" value="TreeGrafter"/>
</dbReference>
<reference evidence="6 7" key="1">
    <citation type="journal article" date="2018" name="New Phytol.">
        <title>Phylogenomics of Endogonaceae and evolution of mycorrhizas within Mucoromycota.</title>
        <authorList>
            <person name="Chang Y."/>
            <person name="Desiro A."/>
            <person name="Na H."/>
            <person name="Sandor L."/>
            <person name="Lipzen A."/>
            <person name="Clum A."/>
            <person name="Barry K."/>
            <person name="Grigoriev I.V."/>
            <person name="Martin F.M."/>
            <person name="Stajich J.E."/>
            <person name="Smith M.E."/>
            <person name="Bonito G."/>
            <person name="Spatafora J.W."/>
        </authorList>
    </citation>
    <scope>NUCLEOTIDE SEQUENCE [LARGE SCALE GENOMIC DNA]</scope>
    <source>
        <strain evidence="6 7">AD002</strain>
    </source>
</reference>
<keyword evidence="7" id="KW-1185">Reference proteome</keyword>
<keyword evidence="2 4" id="KW-0175">Coiled coil</keyword>
<dbReference type="InterPro" id="IPR028119">
    <property type="entry name" value="Snapin/Pallidin/Snn1"/>
</dbReference>
<dbReference type="GO" id="GO:0006886">
    <property type="term" value="P:intracellular protein transport"/>
    <property type="evidence" value="ECO:0007669"/>
    <property type="project" value="InterPro"/>
</dbReference>
<dbReference type="AlphaFoldDB" id="A0A433Q5F7"/>
<evidence type="ECO:0000256" key="3">
    <source>
        <dbReference type="ARBA" id="ARBA00033330"/>
    </source>
</evidence>
<dbReference type="Proteomes" id="UP000274822">
    <property type="component" value="Unassembled WGS sequence"/>
</dbReference>
<evidence type="ECO:0000256" key="1">
    <source>
        <dbReference type="ARBA" id="ARBA00006111"/>
    </source>
</evidence>